<keyword evidence="5" id="KW-0677">Repeat</keyword>
<feature type="compositionally biased region" description="Low complexity" evidence="13">
    <location>
        <begin position="1"/>
        <end position="19"/>
    </location>
</feature>
<evidence type="ECO:0000256" key="10">
    <source>
        <dbReference type="ARBA" id="ARBA00023163"/>
    </source>
</evidence>
<evidence type="ECO:0000313" key="16">
    <source>
        <dbReference type="Proteomes" id="UP001295444"/>
    </source>
</evidence>
<evidence type="ECO:0000256" key="7">
    <source>
        <dbReference type="ARBA" id="ARBA00022833"/>
    </source>
</evidence>
<evidence type="ECO:0000256" key="6">
    <source>
        <dbReference type="ARBA" id="ARBA00022771"/>
    </source>
</evidence>
<dbReference type="PROSITE" id="PS50157">
    <property type="entry name" value="ZINC_FINGER_C2H2_2"/>
    <property type="match status" value="2"/>
</dbReference>
<dbReference type="EMBL" id="OW240925">
    <property type="protein sequence ID" value="CAH2329455.1"/>
    <property type="molecule type" value="Genomic_DNA"/>
</dbReference>
<evidence type="ECO:0000256" key="2">
    <source>
        <dbReference type="ARBA" id="ARBA00004123"/>
    </source>
</evidence>
<evidence type="ECO:0000313" key="15">
    <source>
        <dbReference type="EMBL" id="CAH2329455.1"/>
    </source>
</evidence>
<sequence length="90" mass="10396">MKKSFNTRTKNSNSKNSRNPLQSYMPTNEMVNRKSKLFPCSECEKCLKNHSSLVVHKRTHTGEKPFSCTECGKCFIRKSHLVVHKRTHTG</sequence>
<evidence type="ECO:0000256" key="4">
    <source>
        <dbReference type="ARBA" id="ARBA00022723"/>
    </source>
</evidence>
<dbReference type="InterPro" id="IPR036236">
    <property type="entry name" value="Znf_C2H2_sf"/>
</dbReference>
<keyword evidence="8" id="KW-0805">Transcription regulation</keyword>
<evidence type="ECO:0000256" key="11">
    <source>
        <dbReference type="ARBA" id="ARBA00023242"/>
    </source>
</evidence>
<dbReference type="SUPFAM" id="SSF57667">
    <property type="entry name" value="beta-beta-alpha zinc fingers"/>
    <property type="match status" value="1"/>
</dbReference>
<dbReference type="GO" id="GO:0000981">
    <property type="term" value="F:DNA-binding transcription factor activity, RNA polymerase II-specific"/>
    <property type="evidence" value="ECO:0007669"/>
    <property type="project" value="TreeGrafter"/>
</dbReference>
<evidence type="ECO:0000259" key="14">
    <source>
        <dbReference type="PROSITE" id="PS50157"/>
    </source>
</evidence>
<dbReference type="Proteomes" id="UP001295444">
    <property type="component" value="Chromosome 14"/>
</dbReference>
<evidence type="ECO:0000256" key="9">
    <source>
        <dbReference type="ARBA" id="ARBA00023125"/>
    </source>
</evidence>
<dbReference type="FunFam" id="3.30.160.60:FF:000478">
    <property type="entry name" value="Zinc finger protein 133"/>
    <property type="match status" value="1"/>
</dbReference>
<evidence type="ECO:0000256" key="1">
    <source>
        <dbReference type="ARBA" id="ARBA00003767"/>
    </source>
</evidence>
<evidence type="ECO:0000256" key="5">
    <source>
        <dbReference type="ARBA" id="ARBA00022737"/>
    </source>
</evidence>
<keyword evidence="9" id="KW-0238">DNA-binding</keyword>
<evidence type="ECO:0000256" key="8">
    <source>
        <dbReference type="ARBA" id="ARBA00023015"/>
    </source>
</evidence>
<dbReference type="PANTHER" id="PTHR14196:SF15">
    <property type="entry name" value="OOCYTE ZINC FINGER PROTEIN XLCOF7.1-LIKE"/>
    <property type="match status" value="1"/>
</dbReference>
<keyword evidence="11" id="KW-0539">Nucleus</keyword>
<dbReference type="PANTHER" id="PTHR14196">
    <property type="entry name" value="ODD-SKIPPED - RELATED"/>
    <property type="match status" value="1"/>
</dbReference>
<dbReference type="Pfam" id="PF00096">
    <property type="entry name" value="zf-C2H2"/>
    <property type="match status" value="2"/>
</dbReference>
<feature type="region of interest" description="Disordered" evidence="13">
    <location>
        <begin position="1"/>
        <end position="28"/>
    </location>
</feature>
<evidence type="ECO:0000256" key="3">
    <source>
        <dbReference type="ARBA" id="ARBA00006991"/>
    </source>
</evidence>
<dbReference type="PROSITE" id="PS00028">
    <property type="entry name" value="ZINC_FINGER_C2H2_1"/>
    <property type="match status" value="2"/>
</dbReference>
<accession>A0AAD1TKV4</accession>
<feature type="domain" description="C2H2-type" evidence="14">
    <location>
        <begin position="66"/>
        <end position="90"/>
    </location>
</feature>
<keyword evidence="6 12" id="KW-0863">Zinc-finger</keyword>
<feature type="domain" description="C2H2-type" evidence="14">
    <location>
        <begin position="38"/>
        <end position="65"/>
    </location>
</feature>
<dbReference type="GO" id="GO:0008270">
    <property type="term" value="F:zinc ion binding"/>
    <property type="evidence" value="ECO:0007669"/>
    <property type="project" value="UniProtKB-KW"/>
</dbReference>
<dbReference type="GO" id="GO:0000977">
    <property type="term" value="F:RNA polymerase II transcription regulatory region sequence-specific DNA binding"/>
    <property type="evidence" value="ECO:0007669"/>
    <property type="project" value="TreeGrafter"/>
</dbReference>
<dbReference type="FunFam" id="3.30.160.60:FF:000812">
    <property type="entry name" value="zinc finger protein 23 isoform X2"/>
    <property type="match status" value="1"/>
</dbReference>
<dbReference type="SMART" id="SM00355">
    <property type="entry name" value="ZnF_C2H2"/>
    <property type="match status" value="2"/>
</dbReference>
<evidence type="ECO:0000256" key="12">
    <source>
        <dbReference type="PROSITE-ProRule" id="PRU00042"/>
    </source>
</evidence>
<comment type="subcellular location">
    <subcellularLocation>
        <location evidence="2">Nucleus</location>
    </subcellularLocation>
</comment>
<dbReference type="Gene3D" id="3.30.160.60">
    <property type="entry name" value="Classic Zinc Finger"/>
    <property type="match status" value="2"/>
</dbReference>
<keyword evidence="4" id="KW-0479">Metal-binding</keyword>
<protein>
    <submittedName>
        <fullName evidence="15">Oocyte zinc finger -like</fullName>
    </submittedName>
</protein>
<proteinExistence type="inferred from homology"/>
<comment type="function">
    <text evidence="1">May be involved in transcriptional regulation.</text>
</comment>
<dbReference type="InterPro" id="IPR050717">
    <property type="entry name" value="C2H2-ZF_Transcription_Reg"/>
</dbReference>
<dbReference type="GO" id="GO:0005634">
    <property type="term" value="C:nucleus"/>
    <property type="evidence" value="ECO:0007669"/>
    <property type="project" value="UniProtKB-SubCell"/>
</dbReference>
<gene>
    <name evidence="15" type="ORF">PECUL_23A021262</name>
</gene>
<evidence type="ECO:0000256" key="13">
    <source>
        <dbReference type="SAM" id="MobiDB-lite"/>
    </source>
</evidence>
<dbReference type="AlphaFoldDB" id="A0AAD1TKV4"/>
<keyword evidence="10" id="KW-0804">Transcription</keyword>
<name>A0AAD1TKV4_PELCU</name>
<organism evidence="15 16">
    <name type="scientific">Pelobates cultripes</name>
    <name type="common">Western spadefoot toad</name>
    <dbReference type="NCBI Taxonomy" id="61616"/>
    <lineage>
        <taxon>Eukaryota</taxon>
        <taxon>Metazoa</taxon>
        <taxon>Chordata</taxon>
        <taxon>Craniata</taxon>
        <taxon>Vertebrata</taxon>
        <taxon>Euteleostomi</taxon>
        <taxon>Amphibia</taxon>
        <taxon>Batrachia</taxon>
        <taxon>Anura</taxon>
        <taxon>Pelobatoidea</taxon>
        <taxon>Pelobatidae</taxon>
        <taxon>Pelobates</taxon>
    </lineage>
</organism>
<keyword evidence="16" id="KW-1185">Reference proteome</keyword>
<keyword evidence="7" id="KW-0862">Zinc</keyword>
<comment type="similarity">
    <text evidence="3">Belongs to the krueppel C2H2-type zinc-finger protein family.</text>
</comment>
<dbReference type="InterPro" id="IPR013087">
    <property type="entry name" value="Znf_C2H2_type"/>
</dbReference>
<reference evidence="15" key="1">
    <citation type="submission" date="2022-03" db="EMBL/GenBank/DDBJ databases">
        <authorList>
            <person name="Alioto T."/>
            <person name="Alioto T."/>
            <person name="Gomez Garrido J."/>
        </authorList>
    </citation>
    <scope>NUCLEOTIDE SEQUENCE</scope>
</reference>